<comment type="similarity">
    <text evidence="7">Belongs to the binding-protein-dependent transport system permease family.</text>
</comment>
<keyword evidence="6 7" id="KW-0472">Membrane</keyword>
<keyword evidence="5 7" id="KW-1133">Transmembrane helix</keyword>
<dbReference type="Proteomes" id="UP000031866">
    <property type="component" value="Chromosome"/>
</dbReference>
<feature type="domain" description="ABC transmembrane type-1" evidence="8">
    <location>
        <begin position="17"/>
        <end position="203"/>
    </location>
</feature>
<dbReference type="STRING" id="1520.LF65_04681"/>
<dbReference type="GO" id="GO:0043190">
    <property type="term" value="C:ATP-binding cassette (ABC) transporter complex"/>
    <property type="evidence" value="ECO:0007669"/>
    <property type="project" value="InterPro"/>
</dbReference>
<reference evidence="10" key="1">
    <citation type="submission" date="2014-12" db="EMBL/GenBank/DDBJ databases">
        <title>Genome sequence of Clostridium beijerinckii strain 59B.</title>
        <authorList>
            <person name="Little G.T."/>
            <person name="Minton N.P."/>
        </authorList>
    </citation>
    <scope>NUCLEOTIDE SEQUENCE [LARGE SCALE GENOMIC DNA]</scope>
    <source>
        <strain evidence="10">59B</strain>
    </source>
</reference>
<dbReference type="AlphaFoldDB" id="A0A0B5QSM3"/>
<dbReference type="Pfam" id="PF00528">
    <property type="entry name" value="BPD_transp_1"/>
    <property type="match status" value="1"/>
</dbReference>
<dbReference type="PROSITE" id="PS50928">
    <property type="entry name" value="ABC_TM1"/>
    <property type="match status" value="1"/>
</dbReference>
<dbReference type="GO" id="GO:0022857">
    <property type="term" value="F:transmembrane transporter activity"/>
    <property type="evidence" value="ECO:0007669"/>
    <property type="project" value="InterPro"/>
</dbReference>
<accession>A0A0B5QSM3</accession>
<keyword evidence="3" id="KW-1003">Cell membrane</keyword>
<feature type="transmembrane region" description="Helical" evidence="7">
    <location>
        <begin position="181"/>
        <end position="199"/>
    </location>
</feature>
<dbReference type="EMBL" id="CP010086">
    <property type="protein sequence ID" value="AJH01212.1"/>
    <property type="molecule type" value="Genomic_DNA"/>
</dbReference>
<evidence type="ECO:0000313" key="9">
    <source>
        <dbReference type="EMBL" id="AJH01212.1"/>
    </source>
</evidence>
<evidence type="ECO:0000256" key="6">
    <source>
        <dbReference type="ARBA" id="ARBA00023136"/>
    </source>
</evidence>
<dbReference type="RefSeq" id="WP_041899310.1">
    <property type="nucleotide sequence ID" value="NZ_CP010086.2"/>
</dbReference>
<dbReference type="InterPro" id="IPR035906">
    <property type="entry name" value="MetI-like_sf"/>
</dbReference>
<dbReference type="PANTHER" id="PTHR30614">
    <property type="entry name" value="MEMBRANE COMPONENT OF AMINO ACID ABC TRANSPORTER"/>
    <property type="match status" value="1"/>
</dbReference>
<evidence type="ECO:0000256" key="7">
    <source>
        <dbReference type="RuleBase" id="RU363032"/>
    </source>
</evidence>
<dbReference type="InterPro" id="IPR043429">
    <property type="entry name" value="ArtM/GltK/GlnP/TcyL/YhdX-like"/>
</dbReference>
<dbReference type="KEGG" id="cbei:LF65_04681"/>
<gene>
    <name evidence="9" type="ORF">LF65_04681</name>
</gene>
<evidence type="ECO:0000256" key="2">
    <source>
        <dbReference type="ARBA" id="ARBA00022448"/>
    </source>
</evidence>
<comment type="subcellular location">
    <subcellularLocation>
        <location evidence="1 7">Cell membrane</location>
        <topology evidence="1 7">Multi-pass membrane protein</topology>
    </subcellularLocation>
</comment>
<name>A0A0B5QSM3_CLOBE</name>
<dbReference type="CDD" id="cd06261">
    <property type="entry name" value="TM_PBP2"/>
    <property type="match status" value="1"/>
</dbReference>
<evidence type="ECO:0000256" key="4">
    <source>
        <dbReference type="ARBA" id="ARBA00022692"/>
    </source>
</evidence>
<keyword evidence="2 7" id="KW-0813">Transport</keyword>
<feature type="transmembrane region" description="Helical" evidence="7">
    <location>
        <begin position="20"/>
        <end position="40"/>
    </location>
</feature>
<evidence type="ECO:0000259" key="8">
    <source>
        <dbReference type="PROSITE" id="PS50928"/>
    </source>
</evidence>
<sequence length="210" mass="23518">MSSVFNQANVMFLLQGMKLTLIIAITSIVLSMFFGIILAISRNFSKGIVGRIATIYIETFRNTPNLLWILSIRFLVPIKPMYSGILSFTLFTSAVMAEIFRGGMNSVSRGQYEAAYSQGFSKFQTLRYIILPQSFRRCIPTVLSQSITVIKDTSFLWAVGIEEFTGKGMILMGSFVSSSQIFLLFGAIAATYFIINFTISCCVRTIKTEY</sequence>
<dbReference type="PANTHER" id="PTHR30614:SF41">
    <property type="entry name" value="INNER MEMBRANE AMINO-ACID ABC TRANSPORTER PERMEASE PROTEIN YHDY"/>
    <property type="match status" value="1"/>
</dbReference>
<evidence type="ECO:0000256" key="1">
    <source>
        <dbReference type="ARBA" id="ARBA00004651"/>
    </source>
</evidence>
<protein>
    <submittedName>
        <fullName evidence="9">Glutamine ABC transporter permease</fullName>
    </submittedName>
</protein>
<dbReference type="SUPFAM" id="SSF161098">
    <property type="entry name" value="MetI-like"/>
    <property type="match status" value="1"/>
</dbReference>
<organism evidence="9 10">
    <name type="scientific">Clostridium beijerinckii</name>
    <name type="common">Clostridium MP</name>
    <dbReference type="NCBI Taxonomy" id="1520"/>
    <lineage>
        <taxon>Bacteria</taxon>
        <taxon>Bacillati</taxon>
        <taxon>Bacillota</taxon>
        <taxon>Clostridia</taxon>
        <taxon>Eubacteriales</taxon>
        <taxon>Clostridiaceae</taxon>
        <taxon>Clostridium</taxon>
    </lineage>
</organism>
<evidence type="ECO:0000313" key="10">
    <source>
        <dbReference type="Proteomes" id="UP000031866"/>
    </source>
</evidence>
<dbReference type="GO" id="GO:0006865">
    <property type="term" value="P:amino acid transport"/>
    <property type="evidence" value="ECO:0007669"/>
    <property type="project" value="TreeGrafter"/>
</dbReference>
<evidence type="ECO:0000256" key="3">
    <source>
        <dbReference type="ARBA" id="ARBA00022475"/>
    </source>
</evidence>
<dbReference type="OrthoDB" id="9787841at2"/>
<dbReference type="Gene3D" id="1.10.3720.10">
    <property type="entry name" value="MetI-like"/>
    <property type="match status" value="1"/>
</dbReference>
<feature type="transmembrane region" description="Helical" evidence="7">
    <location>
        <begin position="81"/>
        <end position="100"/>
    </location>
</feature>
<dbReference type="NCBIfam" id="TIGR01726">
    <property type="entry name" value="HEQRo_perm_3TM"/>
    <property type="match status" value="1"/>
</dbReference>
<evidence type="ECO:0000256" key="5">
    <source>
        <dbReference type="ARBA" id="ARBA00022989"/>
    </source>
</evidence>
<keyword evidence="4 7" id="KW-0812">Transmembrane</keyword>
<proteinExistence type="inferred from homology"/>
<dbReference type="InterPro" id="IPR000515">
    <property type="entry name" value="MetI-like"/>
</dbReference>
<dbReference type="InterPro" id="IPR010065">
    <property type="entry name" value="AA_ABC_transptr_permease_3TM"/>
</dbReference>